<feature type="domain" description="CAAX prenyl protease 2/Lysostaphin resistance protein A-like" evidence="2">
    <location>
        <begin position="70"/>
        <end position="207"/>
    </location>
</feature>
<dbReference type="RefSeq" id="WP_087941218.1">
    <property type="nucleotide sequence ID" value="NZ_FNAC01000002.1"/>
</dbReference>
<feature type="transmembrane region" description="Helical" evidence="1">
    <location>
        <begin position="143"/>
        <end position="162"/>
    </location>
</feature>
<feature type="transmembrane region" description="Helical" evidence="1">
    <location>
        <begin position="169"/>
        <end position="191"/>
    </location>
</feature>
<dbReference type="STRING" id="686796.SAMN04488104_100272"/>
<evidence type="ECO:0000313" key="4">
    <source>
        <dbReference type="Proteomes" id="UP000199060"/>
    </source>
</evidence>
<evidence type="ECO:0000313" key="3">
    <source>
        <dbReference type="EMBL" id="SDC59161.1"/>
    </source>
</evidence>
<feature type="transmembrane region" description="Helical" evidence="1">
    <location>
        <begin position="30"/>
        <end position="52"/>
    </location>
</feature>
<dbReference type="GO" id="GO:0080120">
    <property type="term" value="P:CAAX-box protein maturation"/>
    <property type="evidence" value="ECO:0007669"/>
    <property type="project" value="UniProtKB-ARBA"/>
</dbReference>
<dbReference type="OrthoDB" id="847268at2"/>
<dbReference type="GO" id="GO:0006508">
    <property type="term" value="P:proteolysis"/>
    <property type="evidence" value="ECO:0007669"/>
    <property type="project" value="UniProtKB-KW"/>
</dbReference>
<dbReference type="Proteomes" id="UP000199060">
    <property type="component" value="Unassembled WGS sequence"/>
</dbReference>
<name>A0A1G6MUP9_9BACT</name>
<feature type="transmembrane region" description="Helical" evidence="1">
    <location>
        <begin position="197"/>
        <end position="217"/>
    </location>
</feature>
<keyword evidence="3" id="KW-0645">Protease</keyword>
<proteinExistence type="predicted"/>
<evidence type="ECO:0000259" key="2">
    <source>
        <dbReference type="Pfam" id="PF02517"/>
    </source>
</evidence>
<protein>
    <submittedName>
        <fullName evidence="3">CAAX protease self-immunity</fullName>
    </submittedName>
</protein>
<accession>A0A1G6MUP9</accession>
<feature type="transmembrane region" description="Helical" evidence="1">
    <location>
        <begin position="72"/>
        <end position="90"/>
    </location>
</feature>
<gene>
    <name evidence="3" type="ORF">SAMN04488104_100272</name>
</gene>
<keyword evidence="4" id="KW-1185">Reference proteome</keyword>
<sequence length="220" mass="25607">MIKKYFLKIDNFVRFFNEPKSLGKIKNFKIGDFFIIFSITLIIIAPYTALIYALGLNELENEVMDLLRENPFFLLLIAVFIAPILEEPVYRLHLDLKKKSIYWGLGLSLLLIDEFWYPLAALWIYLIWLLIRVNKDNPPSLKFVVYSSAILFGLVHLGNFTNLDYTKQFYLIPLLVGGQVFVGLVISFIRLTYGMKWAIIFHGVYNGILIGSYLLFFQDL</sequence>
<dbReference type="InterPro" id="IPR003675">
    <property type="entry name" value="Rce1/LyrA-like_dom"/>
</dbReference>
<keyword evidence="1" id="KW-1133">Transmembrane helix</keyword>
<feature type="transmembrane region" description="Helical" evidence="1">
    <location>
        <begin position="102"/>
        <end position="131"/>
    </location>
</feature>
<dbReference type="EMBL" id="FNAC01000002">
    <property type="protein sequence ID" value="SDC59161.1"/>
    <property type="molecule type" value="Genomic_DNA"/>
</dbReference>
<reference evidence="4" key="1">
    <citation type="submission" date="2016-10" db="EMBL/GenBank/DDBJ databases">
        <authorList>
            <person name="Varghese N."/>
            <person name="Submissions S."/>
        </authorList>
    </citation>
    <scope>NUCLEOTIDE SEQUENCE [LARGE SCALE GENOMIC DNA]</scope>
    <source>
        <strain evidence="4">DSM 23095</strain>
    </source>
</reference>
<dbReference type="Pfam" id="PF02517">
    <property type="entry name" value="Rce1-like"/>
    <property type="match status" value="1"/>
</dbReference>
<evidence type="ECO:0000256" key="1">
    <source>
        <dbReference type="SAM" id="Phobius"/>
    </source>
</evidence>
<organism evidence="3 4">
    <name type="scientific">Algoriphagus faecimaris</name>
    <dbReference type="NCBI Taxonomy" id="686796"/>
    <lineage>
        <taxon>Bacteria</taxon>
        <taxon>Pseudomonadati</taxon>
        <taxon>Bacteroidota</taxon>
        <taxon>Cytophagia</taxon>
        <taxon>Cytophagales</taxon>
        <taxon>Cyclobacteriaceae</taxon>
        <taxon>Algoriphagus</taxon>
    </lineage>
</organism>
<keyword evidence="1" id="KW-0472">Membrane</keyword>
<dbReference type="AlphaFoldDB" id="A0A1G6MUP9"/>
<keyword evidence="1" id="KW-0812">Transmembrane</keyword>
<keyword evidence="3" id="KW-0378">Hydrolase</keyword>
<dbReference type="GO" id="GO:0004175">
    <property type="term" value="F:endopeptidase activity"/>
    <property type="evidence" value="ECO:0007669"/>
    <property type="project" value="UniProtKB-ARBA"/>
</dbReference>